<dbReference type="PANTHER" id="PTHR45661:SF3">
    <property type="entry name" value="IG-LIKE DOMAIN-CONTAINING PROTEIN"/>
    <property type="match status" value="1"/>
</dbReference>
<evidence type="ECO:0000313" key="3">
    <source>
        <dbReference type="Proteomes" id="UP000001542"/>
    </source>
</evidence>
<name>A2DU98_TRIV3</name>
<gene>
    <name evidence="2" type="ORF">TVAG_278570</name>
</gene>
<organism evidence="2 3">
    <name type="scientific">Trichomonas vaginalis (strain ATCC PRA-98 / G3)</name>
    <dbReference type="NCBI Taxonomy" id="412133"/>
    <lineage>
        <taxon>Eukaryota</taxon>
        <taxon>Metamonada</taxon>
        <taxon>Parabasalia</taxon>
        <taxon>Trichomonadida</taxon>
        <taxon>Trichomonadidae</taxon>
        <taxon>Trichomonas</taxon>
    </lineage>
</organism>
<dbReference type="PANTHER" id="PTHR45661">
    <property type="entry name" value="SURFACE ANTIGEN"/>
    <property type="match status" value="1"/>
</dbReference>
<evidence type="ECO:0000256" key="1">
    <source>
        <dbReference type="SAM" id="SignalP"/>
    </source>
</evidence>
<keyword evidence="1" id="KW-0732">Signal</keyword>
<keyword evidence="3" id="KW-1185">Reference proteome</keyword>
<dbReference type="InParanoid" id="A2DU98"/>
<dbReference type="EMBL" id="DS113247">
    <property type="protein sequence ID" value="EAY16091.1"/>
    <property type="molecule type" value="Genomic_DNA"/>
</dbReference>
<dbReference type="OrthoDB" id="2015831at2759"/>
<accession>A2DU98</accession>
<dbReference type="Pfam" id="PF13306">
    <property type="entry name" value="LRR_5"/>
    <property type="match status" value="3"/>
</dbReference>
<dbReference type="Gene3D" id="3.80.10.10">
    <property type="entry name" value="Ribonuclease Inhibitor"/>
    <property type="match status" value="3"/>
</dbReference>
<feature type="chain" id="PRO_5002643202" evidence="1">
    <location>
        <begin position="20"/>
        <end position="469"/>
    </location>
</feature>
<dbReference type="VEuPathDB" id="TrichDB:TVAGG3_0438030"/>
<dbReference type="SMR" id="A2DU98"/>
<dbReference type="Proteomes" id="UP000001542">
    <property type="component" value="Unassembled WGS sequence"/>
</dbReference>
<dbReference type="AlphaFoldDB" id="A2DU98"/>
<dbReference type="InterPro" id="IPR026906">
    <property type="entry name" value="LRR_5"/>
</dbReference>
<dbReference type="RefSeq" id="XP_001328314.1">
    <property type="nucleotide sequence ID" value="XM_001328279.1"/>
</dbReference>
<dbReference type="InterPro" id="IPR053139">
    <property type="entry name" value="Surface_bspA-like"/>
</dbReference>
<dbReference type="SUPFAM" id="SSF52058">
    <property type="entry name" value="L domain-like"/>
    <property type="match status" value="2"/>
</dbReference>
<proteinExistence type="predicted"/>
<dbReference type="VEuPathDB" id="TrichDB:TVAG_278570"/>
<dbReference type="InterPro" id="IPR032675">
    <property type="entry name" value="LRR_dom_sf"/>
</dbReference>
<reference evidence="2" key="1">
    <citation type="submission" date="2006-10" db="EMBL/GenBank/DDBJ databases">
        <authorList>
            <person name="Amadeo P."/>
            <person name="Zhao Q."/>
            <person name="Wortman J."/>
            <person name="Fraser-Liggett C."/>
            <person name="Carlton J."/>
        </authorList>
    </citation>
    <scope>NUCLEOTIDE SEQUENCE</scope>
    <source>
        <strain evidence="2">G3</strain>
    </source>
</reference>
<sequence>MFTIPQMLRFSISFLSILSAKNVALNSQSSIAGAVMTVNDASDFSATLAQQFLNGGCTTLKIDSLSALPTGTSKTVFDYVQILDLTGSQITNIPEIYFLSNNVIQEVKLKTGTSISALAFKLSSIKTINFASVTTIAQSAFESCYNIGDVTVSYQLGESAFASSGIKTLTLSGSANIPKSLCANCRSLTSVTFTSSLSVGDSAFQNCYKLASFPPEKATSVGENAFENCYALTSFKTASPLNEFRISNSAFENSGLKELVMPGSASQGSYSIGNRAFYGCKLETLTIYPNWDISSSTNGFSKNLELTTVDIQIQDIYSISAELFSRCSKLSSINLQKAGTINSYAFYYCTSLTTIDISSCTRVAMSAFQGCSQLETITFKSDVSLGKYSFSNIKGPEEMVLSNDMSYDNYVFSGATGIKRVTLKGFPRVGMFANCPNLEFVDLSQTTSIPNYCFFNCPKLTLSNTEITC</sequence>
<feature type="signal peptide" evidence="1">
    <location>
        <begin position="1"/>
        <end position="19"/>
    </location>
</feature>
<reference evidence="2" key="2">
    <citation type="journal article" date="2007" name="Science">
        <title>Draft genome sequence of the sexually transmitted pathogen Trichomonas vaginalis.</title>
        <authorList>
            <person name="Carlton J.M."/>
            <person name="Hirt R.P."/>
            <person name="Silva J.C."/>
            <person name="Delcher A.L."/>
            <person name="Schatz M."/>
            <person name="Zhao Q."/>
            <person name="Wortman J.R."/>
            <person name="Bidwell S.L."/>
            <person name="Alsmark U.C.M."/>
            <person name="Besteiro S."/>
            <person name="Sicheritz-Ponten T."/>
            <person name="Noel C.J."/>
            <person name="Dacks J.B."/>
            <person name="Foster P.G."/>
            <person name="Simillion C."/>
            <person name="Van de Peer Y."/>
            <person name="Miranda-Saavedra D."/>
            <person name="Barton G.J."/>
            <person name="Westrop G.D."/>
            <person name="Mueller S."/>
            <person name="Dessi D."/>
            <person name="Fiori P.L."/>
            <person name="Ren Q."/>
            <person name="Paulsen I."/>
            <person name="Zhang H."/>
            <person name="Bastida-Corcuera F.D."/>
            <person name="Simoes-Barbosa A."/>
            <person name="Brown M.T."/>
            <person name="Hayes R.D."/>
            <person name="Mukherjee M."/>
            <person name="Okumura C.Y."/>
            <person name="Schneider R."/>
            <person name="Smith A.J."/>
            <person name="Vanacova S."/>
            <person name="Villalvazo M."/>
            <person name="Haas B.J."/>
            <person name="Pertea M."/>
            <person name="Feldblyum T.V."/>
            <person name="Utterback T.R."/>
            <person name="Shu C.L."/>
            <person name="Osoegawa K."/>
            <person name="de Jong P.J."/>
            <person name="Hrdy I."/>
            <person name="Horvathova L."/>
            <person name="Zubacova Z."/>
            <person name="Dolezal P."/>
            <person name="Malik S.B."/>
            <person name="Logsdon J.M. Jr."/>
            <person name="Henze K."/>
            <person name="Gupta A."/>
            <person name="Wang C.C."/>
            <person name="Dunne R.L."/>
            <person name="Upcroft J.A."/>
            <person name="Upcroft P."/>
            <person name="White O."/>
            <person name="Salzberg S.L."/>
            <person name="Tang P."/>
            <person name="Chiu C.-H."/>
            <person name="Lee Y.-S."/>
            <person name="Embley T.M."/>
            <person name="Coombs G.H."/>
            <person name="Mottram J.C."/>
            <person name="Tachezy J."/>
            <person name="Fraser-Liggett C.M."/>
            <person name="Johnson P.J."/>
        </authorList>
    </citation>
    <scope>NUCLEOTIDE SEQUENCE [LARGE SCALE GENOMIC DNA]</scope>
    <source>
        <strain evidence="2">G3</strain>
    </source>
</reference>
<evidence type="ECO:0000313" key="2">
    <source>
        <dbReference type="EMBL" id="EAY16091.1"/>
    </source>
</evidence>
<dbReference type="STRING" id="5722.A2DU98"/>
<protein>
    <submittedName>
        <fullName evidence="2">Surface antigen BspA-like</fullName>
    </submittedName>
</protein>
<dbReference type="KEGG" id="tva:4774098"/>